<evidence type="ECO:0000256" key="1">
    <source>
        <dbReference type="SAM" id="Phobius"/>
    </source>
</evidence>
<feature type="transmembrane region" description="Helical" evidence="1">
    <location>
        <begin position="30"/>
        <end position="49"/>
    </location>
</feature>
<evidence type="ECO:0000313" key="2">
    <source>
        <dbReference type="EMBL" id="MBH0228999.1"/>
    </source>
</evidence>
<accession>A0A931HSW3</accession>
<organism evidence="2 3">
    <name type="scientific">Halobacillus yeomjeoni</name>
    <dbReference type="NCBI Taxonomy" id="311194"/>
    <lineage>
        <taxon>Bacteria</taxon>
        <taxon>Bacillati</taxon>
        <taxon>Bacillota</taxon>
        <taxon>Bacilli</taxon>
        <taxon>Bacillales</taxon>
        <taxon>Bacillaceae</taxon>
        <taxon>Halobacillus</taxon>
    </lineage>
</organism>
<evidence type="ECO:0000313" key="3">
    <source>
        <dbReference type="Proteomes" id="UP000614490"/>
    </source>
</evidence>
<feature type="transmembrane region" description="Helical" evidence="1">
    <location>
        <begin position="7"/>
        <end position="24"/>
    </location>
</feature>
<keyword evidence="1" id="KW-0472">Membrane</keyword>
<comment type="caution">
    <text evidence="2">The sequence shown here is derived from an EMBL/GenBank/DDBJ whole genome shotgun (WGS) entry which is preliminary data.</text>
</comment>
<dbReference type="RefSeq" id="WP_197315633.1">
    <property type="nucleotide sequence ID" value="NZ_JADZSC010000001.1"/>
</dbReference>
<dbReference type="InterPro" id="IPR035211">
    <property type="entry name" value="DUF5325"/>
</dbReference>
<keyword evidence="3" id="KW-1185">Reference proteome</keyword>
<dbReference type="Pfam" id="PF17259">
    <property type="entry name" value="DUF5325"/>
    <property type="match status" value="1"/>
</dbReference>
<reference evidence="2 3" key="1">
    <citation type="journal article" date="2005" name="Int. J. Syst. Evol. Microbiol.">
        <title>Halobacillus yeomjeoni sp. nov., isolated from a marine solar saltern in Korea.</title>
        <authorList>
            <person name="Yoon J.H."/>
            <person name="Kang S.J."/>
            <person name="Lee C.H."/>
            <person name="Oh H.W."/>
            <person name="Oh T.K."/>
        </authorList>
    </citation>
    <scope>NUCLEOTIDE SEQUENCE [LARGE SCALE GENOMIC DNA]</scope>
    <source>
        <strain evidence="2 3">KCTC 3957</strain>
    </source>
</reference>
<dbReference type="Proteomes" id="UP000614490">
    <property type="component" value="Unassembled WGS sequence"/>
</dbReference>
<keyword evidence="1" id="KW-0812">Transmembrane</keyword>
<sequence>MKNATWTMSVLAFLVILSFILVGFAIGQEFFWLAGFFFLLGFALMGYGLKLKRQTQA</sequence>
<keyword evidence="1" id="KW-1133">Transmembrane helix</keyword>
<protein>
    <submittedName>
        <fullName evidence="2">DUF5325 family protein</fullName>
    </submittedName>
</protein>
<gene>
    <name evidence="2" type="ORF">H0267_02125</name>
</gene>
<dbReference type="EMBL" id="JADZSC010000001">
    <property type="protein sequence ID" value="MBH0228999.1"/>
    <property type="molecule type" value="Genomic_DNA"/>
</dbReference>
<name>A0A931HSW3_9BACI</name>
<dbReference type="AlphaFoldDB" id="A0A931HSW3"/>
<proteinExistence type="predicted"/>